<dbReference type="AlphaFoldDB" id="A0A1R2BUI9"/>
<feature type="coiled-coil region" evidence="1">
    <location>
        <begin position="7"/>
        <end position="107"/>
    </location>
</feature>
<gene>
    <name evidence="2" type="ORF">SteCoe_19329</name>
</gene>
<protein>
    <submittedName>
        <fullName evidence="2">Uncharacterized protein</fullName>
    </submittedName>
</protein>
<feature type="coiled-coil region" evidence="1">
    <location>
        <begin position="216"/>
        <end position="291"/>
    </location>
</feature>
<dbReference type="EMBL" id="MPUH01000424">
    <property type="protein sequence ID" value="OMJ80424.1"/>
    <property type="molecule type" value="Genomic_DNA"/>
</dbReference>
<accession>A0A1R2BUI9</accession>
<comment type="caution">
    <text evidence="2">The sequence shown here is derived from an EMBL/GenBank/DDBJ whole genome shotgun (WGS) entry which is preliminary data.</text>
</comment>
<reference evidence="2 3" key="1">
    <citation type="submission" date="2016-11" db="EMBL/GenBank/DDBJ databases">
        <title>The macronuclear genome of Stentor coeruleus: a giant cell with tiny introns.</title>
        <authorList>
            <person name="Slabodnick M."/>
            <person name="Ruby J.G."/>
            <person name="Reiff S.B."/>
            <person name="Swart E.C."/>
            <person name="Gosai S."/>
            <person name="Prabakaran S."/>
            <person name="Witkowska E."/>
            <person name="Larue G.E."/>
            <person name="Fisher S."/>
            <person name="Freeman R.M."/>
            <person name="Gunawardena J."/>
            <person name="Chu W."/>
            <person name="Stover N.A."/>
            <person name="Gregory B.D."/>
            <person name="Nowacki M."/>
            <person name="Derisi J."/>
            <person name="Roy S.W."/>
            <person name="Marshall W.F."/>
            <person name="Sood P."/>
        </authorList>
    </citation>
    <scope>NUCLEOTIDE SEQUENCE [LARGE SCALE GENOMIC DNA]</scope>
    <source>
        <strain evidence="2">WM001</strain>
    </source>
</reference>
<organism evidence="2 3">
    <name type="scientific">Stentor coeruleus</name>
    <dbReference type="NCBI Taxonomy" id="5963"/>
    <lineage>
        <taxon>Eukaryota</taxon>
        <taxon>Sar</taxon>
        <taxon>Alveolata</taxon>
        <taxon>Ciliophora</taxon>
        <taxon>Postciliodesmatophora</taxon>
        <taxon>Heterotrichea</taxon>
        <taxon>Heterotrichida</taxon>
        <taxon>Stentoridae</taxon>
        <taxon>Stentor</taxon>
    </lineage>
</organism>
<evidence type="ECO:0000313" key="3">
    <source>
        <dbReference type="Proteomes" id="UP000187209"/>
    </source>
</evidence>
<sequence>MDSISEARSIQREIQECKKEIILLEKELRRNGFEEAFQGKISIQEKLRQEMVSLNSELQQLKQEISKLRHSQEEVERQEINNLKLQIEQVKKENIHLMAQEEQLKKSDQLLDINQQNYIYGMYQRRLGPTERENAETSKKIKKCEEDIEKLKEKCEKVKCRYPGGHLEKLKQTQDHLLEIQEKENAIKQQVSLFEGEIKSLKDTPKQSKDEILQAIQDMTMQIEKDRIKSNQLERRVKEKNQELRIAKLTIPKTNGSHSLYKDIELLSCILVDKIGELSDVTREIEDLEEKINSLST</sequence>
<dbReference type="Proteomes" id="UP000187209">
    <property type="component" value="Unassembled WGS sequence"/>
</dbReference>
<evidence type="ECO:0000256" key="1">
    <source>
        <dbReference type="SAM" id="Coils"/>
    </source>
</evidence>
<keyword evidence="3" id="KW-1185">Reference proteome</keyword>
<evidence type="ECO:0000313" key="2">
    <source>
        <dbReference type="EMBL" id="OMJ80424.1"/>
    </source>
</evidence>
<name>A0A1R2BUI9_9CILI</name>
<keyword evidence="1" id="KW-0175">Coiled coil</keyword>
<proteinExistence type="predicted"/>
<feature type="coiled-coil region" evidence="1">
    <location>
        <begin position="134"/>
        <end position="190"/>
    </location>
</feature>